<dbReference type="AlphaFoldDB" id="A0A1V1PBK0"/>
<dbReference type="SUPFAM" id="SSF52172">
    <property type="entry name" value="CheY-like"/>
    <property type="match status" value="1"/>
</dbReference>
<evidence type="ECO:0000259" key="3">
    <source>
        <dbReference type="PROSITE" id="PS50110"/>
    </source>
</evidence>
<dbReference type="Proteomes" id="UP000189670">
    <property type="component" value="Unassembled WGS sequence"/>
</dbReference>
<gene>
    <name evidence="4" type="ORF">OMM_07677</name>
</gene>
<comment type="caution">
    <text evidence="4">The sequence shown here is derived from an EMBL/GenBank/DDBJ whole genome shotgun (WGS) entry which is preliminary data.</text>
</comment>
<keyword evidence="1" id="KW-0597">Phosphoprotein</keyword>
<evidence type="ECO:0000256" key="1">
    <source>
        <dbReference type="ARBA" id="ARBA00022553"/>
    </source>
</evidence>
<evidence type="ECO:0000313" key="4">
    <source>
        <dbReference type="EMBL" id="ETR72168.1"/>
    </source>
</evidence>
<dbReference type="InterPro" id="IPR001789">
    <property type="entry name" value="Sig_transdc_resp-reg_receiver"/>
</dbReference>
<dbReference type="PANTHER" id="PTHR44591:SF3">
    <property type="entry name" value="RESPONSE REGULATORY DOMAIN-CONTAINING PROTEIN"/>
    <property type="match status" value="1"/>
</dbReference>
<dbReference type="Pfam" id="PF00072">
    <property type="entry name" value="Response_reg"/>
    <property type="match status" value="1"/>
</dbReference>
<sequence>MGYHVHSFTESKKALEAFQEMKDQVDLVISNIVMPVTPGHKLALEMLSIKPDLPIILTTGYIDIVDANEMIDLGVKKVLSKPIIIEELALAISEVLKEE</sequence>
<dbReference type="GO" id="GO:0000160">
    <property type="term" value="P:phosphorelay signal transduction system"/>
    <property type="evidence" value="ECO:0007669"/>
    <property type="project" value="InterPro"/>
</dbReference>
<dbReference type="InterPro" id="IPR050595">
    <property type="entry name" value="Bact_response_regulator"/>
</dbReference>
<dbReference type="CDD" id="cd00156">
    <property type="entry name" value="REC"/>
    <property type="match status" value="1"/>
</dbReference>
<reference evidence="5" key="1">
    <citation type="submission" date="2012-11" db="EMBL/GenBank/DDBJ databases">
        <authorList>
            <person name="Lucero-Rivera Y.E."/>
            <person name="Tovar-Ramirez D."/>
        </authorList>
    </citation>
    <scope>NUCLEOTIDE SEQUENCE [LARGE SCALE GENOMIC DNA]</scope>
    <source>
        <strain evidence="5">Araruama</strain>
    </source>
</reference>
<dbReference type="Gene3D" id="3.40.50.2300">
    <property type="match status" value="1"/>
</dbReference>
<organism evidence="4 5">
    <name type="scientific">Candidatus Magnetoglobus multicellularis str. Araruama</name>
    <dbReference type="NCBI Taxonomy" id="890399"/>
    <lineage>
        <taxon>Bacteria</taxon>
        <taxon>Pseudomonadati</taxon>
        <taxon>Thermodesulfobacteriota</taxon>
        <taxon>Desulfobacteria</taxon>
        <taxon>Desulfobacterales</taxon>
        <taxon>Desulfobacteraceae</taxon>
        <taxon>Candidatus Magnetoglobus</taxon>
    </lineage>
</organism>
<protein>
    <recommendedName>
        <fullName evidence="3">Response regulatory domain-containing protein</fullName>
    </recommendedName>
</protein>
<dbReference type="PANTHER" id="PTHR44591">
    <property type="entry name" value="STRESS RESPONSE REGULATOR PROTEIN 1"/>
    <property type="match status" value="1"/>
</dbReference>
<name>A0A1V1PBK0_9BACT</name>
<dbReference type="EMBL" id="ATBP01000177">
    <property type="protein sequence ID" value="ETR72168.1"/>
    <property type="molecule type" value="Genomic_DNA"/>
</dbReference>
<dbReference type="PROSITE" id="PS50110">
    <property type="entry name" value="RESPONSE_REGULATORY"/>
    <property type="match status" value="1"/>
</dbReference>
<proteinExistence type="predicted"/>
<evidence type="ECO:0000256" key="2">
    <source>
        <dbReference type="PROSITE-ProRule" id="PRU00169"/>
    </source>
</evidence>
<feature type="domain" description="Response regulatory" evidence="3">
    <location>
        <begin position="1"/>
        <end position="96"/>
    </location>
</feature>
<dbReference type="InterPro" id="IPR011006">
    <property type="entry name" value="CheY-like_superfamily"/>
</dbReference>
<evidence type="ECO:0000313" key="5">
    <source>
        <dbReference type="Proteomes" id="UP000189670"/>
    </source>
</evidence>
<accession>A0A1V1PBK0</accession>
<comment type="caution">
    <text evidence="2">Lacks conserved residue(s) required for the propagation of feature annotation.</text>
</comment>